<sequence>MKSDDMSAKKLELLIRQYVDDVISGSIKVLLYNHYKAESESIGDFIFKVENKILTFYDRGEQYSLKNEELFLVAEEWQDKAKFKQKLKFEDPEKGEKVYEII</sequence>
<protein>
    <submittedName>
        <fullName evidence="1">Uncharacterized protein</fullName>
    </submittedName>
</protein>
<organism evidence="1 2">
    <name type="scientific">SAR324 cluster bacterium</name>
    <dbReference type="NCBI Taxonomy" id="2024889"/>
    <lineage>
        <taxon>Bacteria</taxon>
        <taxon>Deltaproteobacteria</taxon>
        <taxon>SAR324 cluster</taxon>
    </lineage>
</organism>
<comment type="caution">
    <text evidence="1">The sequence shown here is derived from an EMBL/GenBank/DDBJ whole genome shotgun (WGS) entry which is preliminary data.</text>
</comment>
<name>A0A2A4T3F1_9DELT</name>
<gene>
    <name evidence="1" type="ORF">COB67_07150</name>
</gene>
<evidence type="ECO:0000313" key="2">
    <source>
        <dbReference type="Proteomes" id="UP000218113"/>
    </source>
</evidence>
<reference evidence="2" key="1">
    <citation type="submission" date="2017-08" db="EMBL/GenBank/DDBJ databases">
        <title>A dynamic microbial community with high functional redundancy inhabits the cold, oxic subseafloor aquifer.</title>
        <authorList>
            <person name="Tully B.J."/>
            <person name="Wheat C.G."/>
            <person name="Glazer B.T."/>
            <person name="Huber J.A."/>
        </authorList>
    </citation>
    <scope>NUCLEOTIDE SEQUENCE [LARGE SCALE GENOMIC DNA]</scope>
</reference>
<evidence type="ECO:0000313" key="1">
    <source>
        <dbReference type="EMBL" id="PCI28022.1"/>
    </source>
</evidence>
<accession>A0A2A4T3F1</accession>
<proteinExistence type="predicted"/>
<dbReference type="AlphaFoldDB" id="A0A2A4T3F1"/>
<dbReference type="Proteomes" id="UP000218113">
    <property type="component" value="Unassembled WGS sequence"/>
</dbReference>
<dbReference type="EMBL" id="NVSR01000042">
    <property type="protein sequence ID" value="PCI28022.1"/>
    <property type="molecule type" value="Genomic_DNA"/>
</dbReference>